<proteinExistence type="predicted"/>
<keyword evidence="2" id="KW-1185">Reference proteome</keyword>
<comment type="caution">
    <text evidence="1">The sequence shown here is derived from an EMBL/GenBank/DDBJ whole genome shotgun (WGS) entry which is preliminary data.</text>
</comment>
<name>A0A8H7DE29_9AGAR</name>
<accession>A0A8H7DE29</accession>
<sequence length="159" mass="17997">MSIIQLTTFYSTSLYEVVVLTPSEYASHEGRVINSLYHLATFGFRVMMSIPPPAIRGAIGMWKRSASTQLPRDVALLPQNHTVRIELLVQQLEQPRHLGHIVRPSVLPVQRHASQRPYGLQIHFISCLLEKRVRLGLAREQARRGVLRRDVTAGGTRLV</sequence>
<evidence type="ECO:0000313" key="2">
    <source>
        <dbReference type="Proteomes" id="UP000620124"/>
    </source>
</evidence>
<reference evidence="1" key="1">
    <citation type="submission" date="2020-05" db="EMBL/GenBank/DDBJ databases">
        <title>Mycena genomes resolve the evolution of fungal bioluminescence.</title>
        <authorList>
            <person name="Tsai I.J."/>
        </authorList>
    </citation>
    <scope>NUCLEOTIDE SEQUENCE</scope>
    <source>
        <strain evidence="1">CCC161011</strain>
    </source>
</reference>
<dbReference type="AlphaFoldDB" id="A0A8H7DE29"/>
<organism evidence="1 2">
    <name type="scientific">Mycena venus</name>
    <dbReference type="NCBI Taxonomy" id="2733690"/>
    <lineage>
        <taxon>Eukaryota</taxon>
        <taxon>Fungi</taxon>
        <taxon>Dikarya</taxon>
        <taxon>Basidiomycota</taxon>
        <taxon>Agaricomycotina</taxon>
        <taxon>Agaricomycetes</taxon>
        <taxon>Agaricomycetidae</taxon>
        <taxon>Agaricales</taxon>
        <taxon>Marasmiineae</taxon>
        <taxon>Mycenaceae</taxon>
        <taxon>Mycena</taxon>
    </lineage>
</organism>
<dbReference type="EMBL" id="JACAZI010000002">
    <property type="protein sequence ID" value="KAF7368156.1"/>
    <property type="molecule type" value="Genomic_DNA"/>
</dbReference>
<gene>
    <name evidence="1" type="ORF">MVEN_00134600</name>
</gene>
<protein>
    <submittedName>
        <fullName evidence="1">Uncharacterized protein</fullName>
    </submittedName>
</protein>
<dbReference type="Proteomes" id="UP000620124">
    <property type="component" value="Unassembled WGS sequence"/>
</dbReference>
<evidence type="ECO:0000313" key="1">
    <source>
        <dbReference type="EMBL" id="KAF7368156.1"/>
    </source>
</evidence>